<reference evidence="4" key="1">
    <citation type="submission" date="2021-01" db="EMBL/GenBank/DDBJ databases">
        <authorList>
            <person name="Zahm M."/>
            <person name="Roques C."/>
            <person name="Cabau C."/>
            <person name="Klopp C."/>
            <person name="Donnadieu C."/>
            <person name="Jouanno E."/>
            <person name="Lampietro C."/>
            <person name="Louis A."/>
            <person name="Herpin A."/>
            <person name="Echchiki A."/>
            <person name="Berthelot C."/>
            <person name="Parey E."/>
            <person name="Roest-Crollius H."/>
            <person name="Braasch I."/>
            <person name="Postlethwait J."/>
            <person name="Bobe J."/>
            <person name="Montfort J."/>
            <person name="Bouchez O."/>
            <person name="Begum T."/>
            <person name="Mejri S."/>
            <person name="Adams A."/>
            <person name="Chen W.-J."/>
            <person name="Guiguen Y."/>
        </authorList>
    </citation>
    <scope>NUCLEOTIDE SEQUENCE</scope>
    <source>
        <tissue evidence="4">Blood</tissue>
    </source>
</reference>
<name>A0A8T3DNJ5_9TELE</name>
<proteinExistence type="predicted"/>
<dbReference type="Gene3D" id="1.20.120.1750">
    <property type="match status" value="1"/>
</dbReference>
<protein>
    <recommendedName>
        <fullName evidence="6">RBR-type E3 ubiquitin transferase</fullName>
    </recommendedName>
</protein>
<evidence type="ECO:0000313" key="4">
    <source>
        <dbReference type="EMBL" id="KAI1898793.1"/>
    </source>
</evidence>
<evidence type="ECO:0008006" key="6">
    <source>
        <dbReference type="Google" id="ProtNLM"/>
    </source>
</evidence>
<organism evidence="4 5">
    <name type="scientific">Albula goreensis</name>
    <dbReference type="NCBI Taxonomy" id="1534307"/>
    <lineage>
        <taxon>Eukaryota</taxon>
        <taxon>Metazoa</taxon>
        <taxon>Chordata</taxon>
        <taxon>Craniata</taxon>
        <taxon>Vertebrata</taxon>
        <taxon>Euteleostomi</taxon>
        <taxon>Actinopterygii</taxon>
        <taxon>Neopterygii</taxon>
        <taxon>Teleostei</taxon>
        <taxon>Albuliformes</taxon>
        <taxon>Albulidae</taxon>
        <taxon>Albula</taxon>
    </lineage>
</organism>
<dbReference type="EMBL" id="JAERUA010000006">
    <property type="protein sequence ID" value="KAI1898793.1"/>
    <property type="molecule type" value="Genomic_DNA"/>
</dbReference>
<sequence>MYKRLLVAIKRGRENEKHGITARGRPRQGAYETSLVTHMGKSIQSAPCGHQSNPSNVNSMVNTCLDRNSLEFSCPVCRKAWEWRQVKGLMEISQAQMAVLEGRVHQIVESHPDVYKKCPSCCCVLKRPQDSAGQPCLSVQCPQCPPPRQLCWACLSPWLFPNEAGAGHCSNGSCELVAMLLNCDIVTDPKSKVYGYPLFRACPKCHCLIMHTGHCKYVRCAECEHRFCFICLEQASQCSQAKELYFSLFCKKEIADRQRFEAAVTKQ</sequence>
<keyword evidence="1" id="KW-0479">Metal-binding</keyword>
<dbReference type="PROSITE" id="PS00518">
    <property type="entry name" value="ZF_RING_1"/>
    <property type="match status" value="1"/>
</dbReference>
<accession>A0A8T3DNJ5</accession>
<evidence type="ECO:0000256" key="1">
    <source>
        <dbReference type="ARBA" id="ARBA00022723"/>
    </source>
</evidence>
<evidence type="ECO:0000256" key="2">
    <source>
        <dbReference type="ARBA" id="ARBA00022771"/>
    </source>
</evidence>
<evidence type="ECO:0000313" key="5">
    <source>
        <dbReference type="Proteomes" id="UP000829720"/>
    </source>
</evidence>
<dbReference type="InterPro" id="IPR017907">
    <property type="entry name" value="Znf_RING_CS"/>
</dbReference>
<evidence type="ECO:0000256" key="3">
    <source>
        <dbReference type="ARBA" id="ARBA00022833"/>
    </source>
</evidence>
<gene>
    <name evidence="4" type="ORF">AGOR_G00076020</name>
</gene>
<dbReference type="GO" id="GO:0008270">
    <property type="term" value="F:zinc ion binding"/>
    <property type="evidence" value="ECO:0007669"/>
    <property type="project" value="UniProtKB-KW"/>
</dbReference>
<dbReference type="AlphaFoldDB" id="A0A8T3DNJ5"/>
<dbReference type="SUPFAM" id="SSF57850">
    <property type="entry name" value="RING/U-box"/>
    <property type="match status" value="1"/>
</dbReference>
<keyword evidence="3" id="KW-0862">Zinc</keyword>
<keyword evidence="2" id="KW-0863">Zinc-finger</keyword>
<dbReference type="Proteomes" id="UP000829720">
    <property type="component" value="Unassembled WGS sequence"/>
</dbReference>
<dbReference type="OrthoDB" id="1431934at2759"/>
<comment type="caution">
    <text evidence="4">The sequence shown here is derived from an EMBL/GenBank/DDBJ whole genome shotgun (WGS) entry which is preliminary data.</text>
</comment>
<keyword evidence="5" id="KW-1185">Reference proteome</keyword>